<proteinExistence type="predicted"/>
<feature type="region of interest" description="Disordered" evidence="3">
    <location>
        <begin position="1433"/>
        <end position="1470"/>
    </location>
</feature>
<dbReference type="PROSITE" id="PS50878">
    <property type="entry name" value="RT_POL"/>
    <property type="match status" value="1"/>
</dbReference>
<dbReference type="InterPro" id="IPR012337">
    <property type="entry name" value="RNaseH-like_sf"/>
</dbReference>
<evidence type="ECO:0000256" key="3">
    <source>
        <dbReference type="SAM" id="MobiDB-lite"/>
    </source>
</evidence>
<evidence type="ECO:0000313" key="6">
    <source>
        <dbReference type="EMBL" id="TFY74871.1"/>
    </source>
</evidence>
<dbReference type="STRING" id="135208.A0A4Y9ZM17"/>
<evidence type="ECO:0008006" key="8">
    <source>
        <dbReference type="Google" id="ProtNLM"/>
    </source>
</evidence>
<sequence length="1730" mass="194219">MCTSVYRRIKHRLGTWERSSKTLRMANGTKVVSEAVWHGRIELGDVGVEGSFEVFDSGGGWAFLFGKPLLKAFNAIHDYGTDSVEVRGSDNHTATFSNQLRAPLYRRMHETRGINLLLDWKQHNEFAGGDNPPSRRVSHLISHFENSTNHEQPCSVDDEPLWAHIDEVDEEEAPREGIAAADNDRWRVTLEEIEDEDAPKRRQINEWEERIKRAQDTGLGSASSLPAREVPPHLDHFMTRTPVDIEPPLAPNGDPIWDVNALLEGNVFTRHTDPFLPDRVARILEEVTIGESLSPAEREQVHALLMEFADCFALSMGEVKHADEAVHKLNIPEGTKFNTKPRQRPLTPPQCQYLNQKVDEMLEAGIIVQVHPSQVKAVSPTTLAQKAHEGTGLTLDELQHRVNDECSNAGMAPAFDLPPRPAEASPAYKPETPQKWRICQNFNEVNKITEVAPMPQGDIRAKQRRLSGHRYLSVFDFAARFHALEIDEESRPYTAFYVEGRGYFWYIRMPFGLTGAPASFAYMMGRHLYDLLVDDVMELFVDDGGAFADEFDGMMGKLRRIFTRVRERNLSLSASKSSFFMTEAVFTGARVGPQGVLPDLTKLTAIVDWPQPADALNLMSFLGLTGHFRDLIRNYTKVERSLRDLLQGANLPTPCSKSMYRRILQDYKLSSHWTDTHTRAFIGLKAALTSEPVLRGPQWDGTPFIVTTDGCQDGFAGVLSQRTKTTLPSGKTVEKLHPIAFASKRTSSSEEKYKPFLLEFAALKFALDKFSDVIWGFPVIVETDCQALRDVLLSDGLNSIHARWRDGILAYQIIDVKHVPGRLNVVADGLSRKAEGLPHTEADGSEWTVNEDWESSQGLVCDVLALTDAAELHEPEMRERFKAEPFFVQIIDAILGQDQGTSVRDKKRARHRASEARVECLTREEAQAKAYEQHVEGGHWGRDHVKLNIMDRIWCPGLDTCILRAIRECPQCKNFGARHIHSLLEPITRRHPFELLVGDYLSMPPGKGGFKTLGVYLDTFSQHIWVFMYKKPGSAASTIDSLERIFKTYTPPEDFMSDGGSHFHCAEVRTCCAKWNVKPHVVASYSPWVNGLVEGTNKILLHVLARLTAPGLGEEEYNEIRWEKLHKSWPEHLENAVRMLNGRLLPALKFSPRELLFGQVVNTIPSSIEESTSILHAPDAATHMAYVVQQRLDGYEAIVQHATRQTTLKAAKKLLARWSHPHRITERLLNSYSIEQLDGTPVAGTTHARRLRAFIPKPGSDLEREQHTFMEHLEQENPGGLAAEEAQALEEQDDRASDGDRKKTAVTRNTPRDAQGRFTTVENAKLSSASSPLHLPSDGSIDSPAAGTPASFGSESGADSWNASGFSSAIASRPPTRAREHLLFGHHPYGTISLNDSTDRLSDAHTAESTDGLSGIEFVLPTFDDAEPVVPKVEPKPEPDLVPPARATTETPHIPARTQQHAPKPDPDSALRPCKLPFPVLTTKPQTQQSLLPPPVLPTATALQPLAMATAQPVAGFHYFFRGNDDDENTPGNFLRLYLRYMESLGKSPSPDWVTGFKNYLYEDSPAEDWYKALLPAALTDWTAFEAAFRARWKLAKKAVKSSAELQQEMLEYRLREELLGTKVTVGGREVWTHVQWAKHMLELAERADIATSTQNIWLIRRELPDIIKDFVPETHADWTAFAQAVTDIDISRLRDKVDAKRRRDGELARMNTEVQRLATQLQRLNTQQP</sequence>
<feature type="domain" description="Reverse transcriptase" evidence="4">
    <location>
        <begin position="399"/>
        <end position="591"/>
    </location>
</feature>
<dbReference type="EMBL" id="SFCI01001832">
    <property type="protein sequence ID" value="TFY74871.1"/>
    <property type="molecule type" value="Genomic_DNA"/>
</dbReference>
<dbReference type="Pfam" id="PF00078">
    <property type="entry name" value="RVT_1"/>
    <property type="match status" value="1"/>
</dbReference>
<comment type="caution">
    <text evidence="6">The sequence shown here is derived from an EMBL/GenBank/DDBJ whole genome shotgun (WGS) entry which is preliminary data.</text>
</comment>
<dbReference type="Gene3D" id="3.10.10.10">
    <property type="entry name" value="HIV Type 1 Reverse Transcriptase, subunit A, domain 1"/>
    <property type="match status" value="1"/>
</dbReference>
<feature type="compositionally biased region" description="Basic and acidic residues" evidence="3">
    <location>
        <begin position="1294"/>
        <end position="1303"/>
    </location>
</feature>
<feature type="non-terminal residue" evidence="6">
    <location>
        <position position="1730"/>
    </location>
</feature>
<evidence type="ECO:0000256" key="2">
    <source>
        <dbReference type="ARBA" id="ARBA00023268"/>
    </source>
</evidence>
<dbReference type="InterPro" id="IPR000477">
    <property type="entry name" value="RT_dom"/>
</dbReference>
<dbReference type="Proteomes" id="UP000298061">
    <property type="component" value="Unassembled WGS sequence"/>
</dbReference>
<dbReference type="Pfam" id="PF17921">
    <property type="entry name" value="Integrase_H2C2"/>
    <property type="match status" value="1"/>
</dbReference>
<dbReference type="PANTHER" id="PTHR37984:SF5">
    <property type="entry name" value="PROTEIN NYNRIN-LIKE"/>
    <property type="match status" value="1"/>
</dbReference>
<dbReference type="Gene3D" id="3.30.420.10">
    <property type="entry name" value="Ribonuclease H-like superfamily/Ribonuclease H"/>
    <property type="match status" value="1"/>
</dbReference>
<evidence type="ECO:0000256" key="1">
    <source>
        <dbReference type="ARBA" id="ARBA00022884"/>
    </source>
</evidence>
<dbReference type="CDD" id="cd09274">
    <property type="entry name" value="RNase_HI_RT_Ty3"/>
    <property type="match status" value="1"/>
</dbReference>
<feature type="compositionally biased region" description="Low complexity" evidence="3">
    <location>
        <begin position="1326"/>
        <end position="1337"/>
    </location>
</feature>
<dbReference type="GO" id="GO:0003824">
    <property type="term" value="F:catalytic activity"/>
    <property type="evidence" value="ECO:0007669"/>
    <property type="project" value="UniProtKB-KW"/>
</dbReference>
<feature type="region of interest" description="Disordered" evidence="3">
    <location>
        <begin position="1286"/>
        <end position="1361"/>
    </location>
</feature>
<dbReference type="OrthoDB" id="3363652at2759"/>
<dbReference type="SUPFAM" id="SSF56672">
    <property type="entry name" value="DNA/RNA polymerases"/>
    <property type="match status" value="1"/>
</dbReference>
<feature type="compositionally biased region" description="Polar residues" evidence="3">
    <location>
        <begin position="1351"/>
        <end position="1361"/>
    </location>
</feature>
<dbReference type="InterPro" id="IPR036397">
    <property type="entry name" value="RNaseH_sf"/>
</dbReference>
<dbReference type="PROSITE" id="PS50994">
    <property type="entry name" value="INTEGRASE"/>
    <property type="match status" value="1"/>
</dbReference>
<evidence type="ECO:0000313" key="7">
    <source>
        <dbReference type="Proteomes" id="UP000298061"/>
    </source>
</evidence>
<dbReference type="PANTHER" id="PTHR37984">
    <property type="entry name" value="PROTEIN CBG26694"/>
    <property type="match status" value="1"/>
</dbReference>
<evidence type="ECO:0000259" key="4">
    <source>
        <dbReference type="PROSITE" id="PS50878"/>
    </source>
</evidence>
<dbReference type="InterPro" id="IPR043502">
    <property type="entry name" value="DNA/RNA_pol_sf"/>
</dbReference>
<protein>
    <recommendedName>
        <fullName evidence="8">Integrase catalytic domain-containing protein</fullName>
    </recommendedName>
</protein>
<feature type="domain" description="Integrase catalytic" evidence="5">
    <location>
        <begin position="988"/>
        <end position="1160"/>
    </location>
</feature>
<dbReference type="CDD" id="cd01647">
    <property type="entry name" value="RT_LTR"/>
    <property type="match status" value="1"/>
</dbReference>
<organism evidence="6 7">
    <name type="scientific">Hericium alpestre</name>
    <dbReference type="NCBI Taxonomy" id="135208"/>
    <lineage>
        <taxon>Eukaryota</taxon>
        <taxon>Fungi</taxon>
        <taxon>Dikarya</taxon>
        <taxon>Basidiomycota</taxon>
        <taxon>Agaricomycotina</taxon>
        <taxon>Agaricomycetes</taxon>
        <taxon>Russulales</taxon>
        <taxon>Hericiaceae</taxon>
        <taxon>Hericium</taxon>
    </lineage>
</organism>
<dbReference type="Pfam" id="PF00665">
    <property type="entry name" value="rve"/>
    <property type="match status" value="1"/>
</dbReference>
<keyword evidence="1" id="KW-0694">RNA-binding</keyword>
<dbReference type="InterPro" id="IPR050951">
    <property type="entry name" value="Retrovirus_Pol_polyprotein"/>
</dbReference>
<dbReference type="Gene3D" id="3.30.70.270">
    <property type="match status" value="2"/>
</dbReference>
<dbReference type="InterPro" id="IPR043128">
    <property type="entry name" value="Rev_trsase/Diguanyl_cyclase"/>
</dbReference>
<keyword evidence="7" id="KW-1185">Reference proteome</keyword>
<accession>A0A4Y9ZM17</accession>
<keyword evidence="2" id="KW-0511">Multifunctional enzyme</keyword>
<gene>
    <name evidence="6" type="ORF">EWM64_g9142</name>
</gene>
<dbReference type="InterPro" id="IPR001584">
    <property type="entry name" value="Integrase_cat-core"/>
</dbReference>
<name>A0A4Y9ZM17_9AGAM</name>
<reference evidence="6 7" key="1">
    <citation type="submission" date="2019-02" db="EMBL/GenBank/DDBJ databases">
        <title>Genome sequencing of the rare red list fungi Hericium alpestre (H. flagellum).</title>
        <authorList>
            <person name="Buettner E."/>
            <person name="Kellner H."/>
        </authorList>
    </citation>
    <scope>NUCLEOTIDE SEQUENCE [LARGE SCALE GENOMIC DNA]</scope>
    <source>
        <strain evidence="6 7">DSM 108284</strain>
    </source>
</reference>
<dbReference type="SUPFAM" id="SSF53098">
    <property type="entry name" value="Ribonuclease H-like"/>
    <property type="match status" value="1"/>
</dbReference>
<dbReference type="GO" id="GO:0005634">
    <property type="term" value="C:nucleus"/>
    <property type="evidence" value="ECO:0007669"/>
    <property type="project" value="UniProtKB-ARBA"/>
</dbReference>
<dbReference type="GO" id="GO:0015074">
    <property type="term" value="P:DNA integration"/>
    <property type="evidence" value="ECO:0007669"/>
    <property type="project" value="InterPro"/>
</dbReference>
<dbReference type="GO" id="GO:0003723">
    <property type="term" value="F:RNA binding"/>
    <property type="evidence" value="ECO:0007669"/>
    <property type="project" value="UniProtKB-KW"/>
</dbReference>
<evidence type="ECO:0000259" key="5">
    <source>
        <dbReference type="PROSITE" id="PS50994"/>
    </source>
</evidence>
<dbReference type="InterPro" id="IPR041577">
    <property type="entry name" value="RT_RNaseH_2"/>
</dbReference>
<dbReference type="Pfam" id="PF17919">
    <property type="entry name" value="RT_RNaseH_2"/>
    <property type="match status" value="1"/>
</dbReference>
<dbReference type="InterPro" id="IPR041588">
    <property type="entry name" value="Integrase_H2C2"/>
</dbReference>